<dbReference type="GO" id="GO:0000480">
    <property type="term" value="P:endonucleolytic cleavage in 5'-ETS of tricistronic rRNA transcript (SSU-rRNA, 5.8S rRNA, LSU-rRNA)"/>
    <property type="evidence" value="ECO:0007669"/>
    <property type="project" value="TreeGrafter"/>
</dbReference>
<dbReference type="PANTHER" id="PTHR19854:SF15">
    <property type="entry name" value="TRANSDUCIN BETA-LIKE PROTEIN 3"/>
    <property type="match status" value="1"/>
</dbReference>
<proteinExistence type="predicted"/>
<dbReference type="EMBL" id="UXUI01008906">
    <property type="protein sequence ID" value="VDD92647.1"/>
    <property type="molecule type" value="Genomic_DNA"/>
</dbReference>
<dbReference type="PROSITE" id="PS00678">
    <property type="entry name" value="WD_REPEATS_1"/>
    <property type="match status" value="1"/>
</dbReference>
<sequence length="716" mass="79704">MKDGIKTLKLKQCVDAFYTGGSVQWCQNGKTIFTVCGSIVKALNVEDGLPCYDIGNADDNSQITCAVLLEEPSFSITLAYANGLICRYTLHSTDSVKKCSTELNRRWKSVHSAPVTVMKYCNDATLLATGAPDFLVKVWNVDNQNCIASLRGPSAVSDIVFVDSLRLIVGYSDGSSSFFDVSSETKLIYTWKLHTSQIVSVLLQDEKEVSFLSRDQTVSTVNLETCKKVKVMPVFEPMECGVLADHELFTVGEEGILKCWTKNGSKLIRSIKISDCRIDEILYNEVQSQFLLVASDFNLYLVSKENFSITRRYVGFNDEIFDTAFIGDEENTLLVAANSPDIRLYDTKTWSCQLIRGHTDNVLSISSAAWDSSMFVSSAKDNSFILWKLVTEGTLFEAKKLAVATGHTNNVTAACFSRMSKRKFILSVSHDCTLKLWSLAKLSEDECVKLSASSTFVAHAKEITCLDISANDRLCVTGSMDKTAKLWHIDSKTMQLGIAGTLPGHRRGVWDVRFCDFSEIVGTCSGDHSVRVFSISSRECIATLVGHSFAVLQMIFVSHGKQIISADSGGLLKIWDLNTKECIKTTEAHYDKIWALVASEDESKFVTGGSDGRIGIWEDVTAKELEEEERLRAKRVSDDQKLSNLMEQKRFSEAFSFTLTLDKPYSCYMVISKLMETDSLELTKCVAALSREQLVTLLDFATKWNTNGRTARVIFL</sequence>
<dbReference type="WBParaSite" id="EVEC_0000791401-mRNA-1">
    <property type="protein sequence ID" value="EVEC_0000791401-mRNA-1"/>
    <property type="gene ID" value="EVEC_0000791401"/>
</dbReference>
<dbReference type="Proteomes" id="UP000274131">
    <property type="component" value="Unassembled WGS sequence"/>
</dbReference>
<dbReference type="Gene3D" id="2.130.10.10">
    <property type="entry name" value="YVTN repeat-like/Quinoprotein amine dehydrogenase"/>
    <property type="match status" value="4"/>
</dbReference>
<comment type="subcellular location">
    <subcellularLocation>
        <location evidence="1">Nucleus</location>
        <location evidence="1">Nucleolus</location>
    </subcellularLocation>
</comment>
<dbReference type="PROSITE" id="PS50294">
    <property type="entry name" value="WD_REPEATS_REGION"/>
    <property type="match status" value="4"/>
</dbReference>
<reference evidence="9" key="1">
    <citation type="submission" date="2016-04" db="UniProtKB">
        <authorList>
            <consortium name="WormBaseParasite"/>
        </authorList>
    </citation>
    <scope>IDENTIFICATION</scope>
</reference>
<keyword evidence="8" id="KW-1185">Reference proteome</keyword>
<evidence type="ECO:0000313" key="9">
    <source>
        <dbReference type="WBParaSite" id="EVEC_0000791401-mRNA-1"/>
    </source>
</evidence>
<evidence type="ECO:0000313" key="8">
    <source>
        <dbReference type="Proteomes" id="UP000274131"/>
    </source>
</evidence>
<dbReference type="GO" id="GO:0000472">
    <property type="term" value="P:endonucleolytic cleavage to generate mature 5'-end of SSU-rRNA from (SSU-rRNA, 5.8S rRNA, LSU-rRNA)"/>
    <property type="evidence" value="ECO:0007669"/>
    <property type="project" value="TreeGrafter"/>
</dbReference>
<feature type="repeat" description="WD" evidence="5">
    <location>
        <begin position="456"/>
        <end position="491"/>
    </location>
</feature>
<gene>
    <name evidence="7" type="ORF">EVEC_LOCUS7398</name>
</gene>
<feature type="repeat" description="WD" evidence="5">
    <location>
        <begin position="108"/>
        <end position="149"/>
    </location>
</feature>
<keyword evidence="2 5" id="KW-0853">WD repeat</keyword>
<dbReference type="Pfam" id="PF08625">
    <property type="entry name" value="Utp13"/>
    <property type="match status" value="1"/>
</dbReference>
<dbReference type="SMART" id="SM00320">
    <property type="entry name" value="WD40"/>
    <property type="match status" value="10"/>
</dbReference>
<evidence type="ECO:0000256" key="4">
    <source>
        <dbReference type="ARBA" id="ARBA00023242"/>
    </source>
</evidence>
<dbReference type="InterPro" id="IPR001680">
    <property type="entry name" value="WD40_rpt"/>
</dbReference>
<dbReference type="STRING" id="51028.A0A158QB17"/>
<feature type="repeat" description="WD" evidence="5">
    <location>
        <begin position="502"/>
        <end position="543"/>
    </location>
</feature>
<dbReference type="OrthoDB" id="5414888at2759"/>
<dbReference type="CDD" id="cd00200">
    <property type="entry name" value="WD40"/>
    <property type="match status" value="1"/>
</dbReference>
<dbReference type="AlphaFoldDB" id="A0A158QB17"/>
<feature type="repeat" description="WD" evidence="5">
    <location>
        <begin position="404"/>
        <end position="439"/>
    </location>
</feature>
<dbReference type="GO" id="GO:0030686">
    <property type="term" value="C:90S preribosome"/>
    <property type="evidence" value="ECO:0007669"/>
    <property type="project" value="TreeGrafter"/>
</dbReference>
<dbReference type="GO" id="GO:0032040">
    <property type="term" value="C:small-subunit processome"/>
    <property type="evidence" value="ECO:0007669"/>
    <property type="project" value="InterPro"/>
</dbReference>
<feature type="repeat" description="WD" evidence="5">
    <location>
        <begin position="586"/>
        <end position="627"/>
    </location>
</feature>
<feature type="repeat" description="WD" evidence="5">
    <location>
        <begin position="355"/>
        <end position="397"/>
    </location>
</feature>
<evidence type="ECO:0000256" key="3">
    <source>
        <dbReference type="ARBA" id="ARBA00022737"/>
    </source>
</evidence>
<dbReference type="PANTHER" id="PTHR19854">
    <property type="entry name" value="TRANSDUCIN BETA-LIKE 3"/>
    <property type="match status" value="1"/>
</dbReference>
<dbReference type="InterPro" id="IPR013934">
    <property type="entry name" value="Utp13_C"/>
</dbReference>
<evidence type="ECO:0000256" key="2">
    <source>
        <dbReference type="ARBA" id="ARBA00022574"/>
    </source>
</evidence>
<feature type="domain" description="U3 small nucleolar RNA-associated protein 13 C-terminal" evidence="6">
    <location>
        <begin position="639"/>
        <end position="713"/>
    </location>
</feature>
<organism evidence="9">
    <name type="scientific">Enterobius vermicularis</name>
    <name type="common">Human pinworm</name>
    <dbReference type="NCBI Taxonomy" id="51028"/>
    <lineage>
        <taxon>Eukaryota</taxon>
        <taxon>Metazoa</taxon>
        <taxon>Ecdysozoa</taxon>
        <taxon>Nematoda</taxon>
        <taxon>Chromadorea</taxon>
        <taxon>Rhabditida</taxon>
        <taxon>Spirurina</taxon>
        <taxon>Oxyuridomorpha</taxon>
        <taxon>Oxyuroidea</taxon>
        <taxon>Oxyuridae</taxon>
        <taxon>Enterobius</taxon>
    </lineage>
</organism>
<evidence type="ECO:0000256" key="1">
    <source>
        <dbReference type="ARBA" id="ARBA00004604"/>
    </source>
</evidence>
<evidence type="ECO:0000256" key="5">
    <source>
        <dbReference type="PROSITE-ProRule" id="PRU00221"/>
    </source>
</evidence>
<dbReference type="Pfam" id="PF00400">
    <property type="entry name" value="WD40"/>
    <property type="match status" value="7"/>
</dbReference>
<accession>A0A158QB17</accession>
<dbReference type="PROSITE" id="PS50082">
    <property type="entry name" value="WD_REPEATS_2"/>
    <property type="match status" value="7"/>
</dbReference>
<dbReference type="InterPro" id="IPR036322">
    <property type="entry name" value="WD40_repeat_dom_sf"/>
</dbReference>
<keyword evidence="4" id="KW-0539">Nucleus</keyword>
<dbReference type="InterPro" id="IPR019775">
    <property type="entry name" value="WD40_repeat_CS"/>
</dbReference>
<name>A0A158QB17_ENTVE</name>
<dbReference type="GO" id="GO:0034511">
    <property type="term" value="F:U3 snoRNA binding"/>
    <property type="evidence" value="ECO:0007669"/>
    <property type="project" value="TreeGrafter"/>
</dbReference>
<protein>
    <submittedName>
        <fullName evidence="9">WD_REPEATS_REGION domain-containing protein</fullName>
    </submittedName>
</protein>
<dbReference type="InterPro" id="IPR015943">
    <property type="entry name" value="WD40/YVTN_repeat-like_dom_sf"/>
</dbReference>
<evidence type="ECO:0000259" key="6">
    <source>
        <dbReference type="Pfam" id="PF08625"/>
    </source>
</evidence>
<evidence type="ECO:0000313" key="7">
    <source>
        <dbReference type="EMBL" id="VDD92647.1"/>
    </source>
</evidence>
<dbReference type="SUPFAM" id="SSF50978">
    <property type="entry name" value="WD40 repeat-like"/>
    <property type="match status" value="2"/>
</dbReference>
<keyword evidence="3" id="KW-0677">Repeat</keyword>
<reference evidence="7 8" key="2">
    <citation type="submission" date="2018-10" db="EMBL/GenBank/DDBJ databases">
        <authorList>
            <consortium name="Pathogen Informatics"/>
        </authorList>
    </citation>
    <scope>NUCLEOTIDE SEQUENCE [LARGE SCALE GENOMIC DNA]</scope>
</reference>
<feature type="repeat" description="WD" evidence="5">
    <location>
        <begin position="544"/>
        <end position="585"/>
    </location>
</feature>